<name>A0ACA9RF81_9GLOM</name>
<dbReference type="EMBL" id="CAJVQC010051192">
    <property type="protein sequence ID" value="CAG8790072.1"/>
    <property type="molecule type" value="Genomic_DNA"/>
</dbReference>
<keyword evidence="2" id="KW-1185">Reference proteome</keyword>
<gene>
    <name evidence="1" type="ORF">RPERSI_LOCUS18986</name>
</gene>
<reference evidence="1" key="1">
    <citation type="submission" date="2021-06" db="EMBL/GenBank/DDBJ databases">
        <authorList>
            <person name="Kallberg Y."/>
            <person name="Tangrot J."/>
            <person name="Rosling A."/>
        </authorList>
    </citation>
    <scope>NUCLEOTIDE SEQUENCE</scope>
    <source>
        <strain evidence="1">MA461A</strain>
    </source>
</reference>
<accession>A0ACA9RF81</accession>
<organism evidence="1 2">
    <name type="scientific">Racocetra persica</name>
    <dbReference type="NCBI Taxonomy" id="160502"/>
    <lineage>
        <taxon>Eukaryota</taxon>
        <taxon>Fungi</taxon>
        <taxon>Fungi incertae sedis</taxon>
        <taxon>Mucoromycota</taxon>
        <taxon>Glomeromycotina</taxon>
        <taxon>Glomeromycetes</taxon>
        <taxon>Diversisporales</taxon>
        <taxon>Gigasporaceae</taxon>
        <taxon>Racocetra</taxon>
    </lineage>
</organism>
<proteinExistence type="predicted"/>
<sequence>KHSKNLSNSIKSIKSSNKKQKTQSEKHTKTSLIWKYFEETKVRDND</sequence>
<protein>
    <submittedName>
        <fullName evidence="1">16367_t:CDS:1</fullName>
    </submittedName>
</protein>
<evidence type="ECO:0000313" key="1">
    <source>
        <dbReference type="EMBL" id="CAG8790072.1"/>
    </source>
</evidence>
<comment type="caution">
    <text evidence="1">The sequence shown here is derived from an EMBL/GenBank/DDBJ whole genome shotgun (WGS) entry which is preliminary data.</text>
</comment>
<feature type="non-terminal residue" evidence="1">
    <location>
        <position position="1"/>
    </location>
</feature>
<evidence type="ECO:0000313" key="2">
    <source>
        <dbReference type="Proteomes" id="UP000789920"/>
    </source>
</evidence>
<dbReference type="Proteomes" id="UP000789920">
    <property type="component" value="Unassembled WGS sequence"/>
</dbReference>
<feature type="non-terminal residue" evidence="1">
    <location>
        <position position="46"/>
    </location>
</feature>